<reference evidence="1 2" key="1">
    <citation type="submission" date="2024-11" db="EMBL/GenBank/DDBJ databases">
        <title>A near-complete genome assembly of Cinchona calisaya.</title>
        <authorList>
            <person name="Lian D.C."/>
            <person name="Zhao X.W."/>
            <person name="Wei L."/>
        </authorList>
    </citation>
    <scope>NUCLEOTIDE SEQUENCE [LARGE SCALE GENOMIC DNA]</scope>
    <source>
        <tissue evidence="1">Nenye</tissue>
    </source>
</reference>
<dbReference type="EMBL" id="JBJUIK010000003">
    <property type="protein sequence ID" value="KAL3533515.1"/>
    <property type="molecule type" value="Genomic_DNA"/>
</dbReference>
<sequence length="81" mass="8580">MIITGFMKPPSRAKYFSCNSACNSIASFAASLTLIPSLSSFSLLAQPIGLLVLVGAGEDKKLVVVLGQISTMAKELKDLFE</sequence>
<evidence type="ECO:0000313" key="2">
    <source>
        <dbReference type="Proteomes" id="UP001630127"/>
    </source>
</evidence>
<gene>
    <name evidence="1" type="ORF">ACH5RR_007036</name>
</gene>
<proteinExistence type="predicted"/>
<dbReference type="Proteomes" id="UP001630127">
    <property type="component" value="Unassembled WGS sequence"/>
</dbReference>
<comment type="caution">
    <text evidence="1">The sequence shown here is derived from an EMBL/GenBank/DDBJ whole genome shotgun (WGS) entry which is preliminary data.</text>
</comment>
<dbReference type="AlphaFoldDB" id="A0ABD3AQR8"/>
<organism evidence="1 2">
    <name type="scientific">Cinchona calisaya</name>
    <dbReference type="NCBI Taxonomy" id="153742"/>
    <lineage>
        <taxon>Eukaryota</taxon>
        <taxon>Viridiplantae</taxon>
        <taxon>Streptophyta</taxon>
        <taxon>Embryophyta</taxon>
        <taxon>Tracheophyta</taxon>
        <taxon>Spermatophyta</taxon>
        <taxon>Magnoliopsida</taxon>
        <taxon>eudicotyledons</taxon>
        <taxon>Gunneridae</taxon>
        <taxon>Pentapetalae</taxon>
        <taxon>asterids</taxon>
        <taxon>lamiids</taxon>
        <taxon>Gentianales</taxon>
        <taxon>Rubiaceae</taxon>
        <taxon>Cinchonoideae</taxon>
        <taxon>Cinchoneae</taxon>
        <taxon>Cinchona</taxon>
    </lineage>
</organism>
<evidence type="ECO:0000313" key="1">
    <source>
        <dbReference type="EMBL" id="KAL3533515.1"/>
    </source>
</evidence>
<accession>A0ABD3AQR8</accession>
<keyword evidence="2" id="KW-1185">Reference proteome</keyword>
<protein>
    <submittedName>
        <fullName evidence="1">Uncharacterized protein</fullName>
    </submittedName>
</protein>
<name>A0ABD3AQR8_9GENT</name>